<dbReference type="Proteomes" id="UP000012024">
    <property type="component" value="Unassembled WGS sequence"/>
</dbReference>
<accession>M7ML09</accession>
<evidence type="ECO:0000313" key="1">
    <source>
        <dbReference type="EMBL" id="EMQ95580.1"/>
    </source>
</evidence>
<dbReference type="AlphaFoldDB" id="M7ML09"/>
<dbReference type="EMBL" id="ANLA01000005">
    <property type="protein sequence ID" value="EMQ95580.1"/>
    <property type="molecule type" value="Genomic_DNA"/>
</dbReference>
<proteinExistence type="predicted"/>
<gene>
    <name evidence="1" type="ORF">D778_02414</name>
</gene>
<organism evidence="1 2">
    <name type="scientific">Xanthomarina gelatinilytica</name>
    <dbReference type="NCBI Taxonomy" id="1137281"/>
    <lineage>
        <taxon>Bacteria</taxon>
        <taxon>Pseudomonadati</taxon>
        <taxon>Bacteroidota</taxon>
        <taxon>Flavobacteriia</taxon>
        <taxon>Flavobacteriales</taxon>
        <taxon>Flavobacteriaceae</taxon>
        <taxon>Xanthomarina</taxon>
    </lineage>
</organism>
<sequence length="49" mass="5755">MVFFGHLETSELLITNSADFISIDHFPKKECVFKGFKTLFWLTSYLKSH</sequence>
<protein>
    <submittedName>
        <fullName evidence="1">Uncharacterized protein</fullName>
    </submittedName>
</protein>
<comment type="caution">
    <text evidence="1">The sequence shown here is derived from an EMBL/GenBank/DDBJ whole genome shotgun (WGS) entry which is preliminary data.</text>
</comment>
<reference evidence="1 2" key="1">
    <citation type="submission" date="2012-12" db="EMBL/GenBank/DDBJ databases">
        <title>Genome assembly of Formosa sp. AK20.</title>
        <authorList>
            <person name="Kumar R."/>
            <person name="Khatri I."/>
            <person name="Vaidya B."/>
            <person name="Subramanian S."/>
            <person name="Pinnaka A."/>
        </authorList>
    </citation>
    <scope>NUCLEOTIDE SEQUENCE [LARGE SCALE GENOMIC DNA]</scope>
    <source>
        <strain evidence="1 2">AK20</strain>
    </source>
</reference>
<name>M7ML09_9FLAO</name>
<evidence type="ECO:0000313" key="2">
    <source>
        <dbReference type="Proteomes" id="UP000012024"/>
    </source>
</evidence>
<keyword evidence="2" id="KW-1185">Reference proteome</keyword>